<dbReference type="AlphaFoldDB" id="A0A9Q8WBE0"/>
<dbReference type="NCBIfam" id="TIGR01885">
    <property type="entry name" value="Orn_aminotrans"/>
    <property type="match status" value="1"/>
</dbReference>
<sequence length="744" mass="80982">MEIASLSLGHGALSSAVRIGPSSRHSVTLRILHAPLQSHVVGYSAYMYAVSRVVDKWLHSQMPVIGLAAFLIPRSSFSQLLSPPRPHWQEALGSACHLPPFPQTTTRGNTKQPRPVPYSITRFLPQRKASKKPPVTERTAFSYVRATPPLSLSPGAIVWFQVKNPSCPSRLLCLSCLYQPGRPTTYVLPTRIVRLRPCLDPVHVAAAAAAFPRPPGFLSRMAGLAAREGITTQDPAICPSFPSSSFDVLLLSTLHLLAHEPYLNGHFQLILFSNTHTTHLIHTALSLSLTKSIQRKSGNMAPHANGGTPQSNGGVESRYHASSTQAAIKSEEELAAHNYHPLPVVFSKASGVHVWDPEGKQYLDFLSAYSAVNQGHCHPELVKALTEQASRLTLSSRAFYNDVFPKWAEKIQQVFGYDMVLPMNTGAEAVETAIKIARKWAYKVKGVEQGKALVFSVNDNFHGRTMTAISLSVDPESRDNYGPYVPNIGALNPSTGKAIRYNNVEDIEAVFEAHGKDTAAIIIEPIQGEAGVVVPDDDYLKRVNDLCKKHNVLFICDEIQTGIGRTGRMLCSQWAGIKPDMITLGKAISGGLYPVSCVLSSKEIMLVVEPGTHGSTYGGNPLGCAVSIRALEIMEEEDLTAKAEKLGNIFREGIRAFNSPIVELVRGKGLLNAVVIDESATAGRTAWDLCLLLKEKGLLAKPTHGNIIRFAPPLVITETELRKAINIIGEALKELPTVEKAAHH</sequence>
<dbReference type="GO" id="GO:0042802">
    <property type="term" value="F:identical protein binding"/>
    <property type="evidence" value="ECO:0007669"/>
    <property type="project" value="TreeGrafter"/>
</dbReference>
<keyword evidence="5 10" id="KW-0032">Aminotransferase</keyword>
<accession>A0A9Q8WBE0</accession>
<protein>
    <recommendedName>
        <fullName evidence="4">ornithine aminotransferase</fullName>
        <ecNumber evidence="4">2.6.1.13</ecNumber>
    </recommendedName>
    <alternativeName>
        <fullName evidence="8">Ornithine--oxo-acid aminotransferase</fullName>
    </alternativeName>
</protein>
<evidence type="ECO:0000313" key="11">
    <source>
        <dbReference type="Proteomes" id="UP000830671"/>
    </source>
</evidence>
<dbReference type="PROSITE" id="PS00600">
    <property type="entry name" value="AA_TRANSFER_CLASS_3"/>
    <property type="match status" value="1"/>
</dbReference>
<evidence type="ECO:0000313" key="10">
    <source>
        <dbReference type="EMBL" id="UQC77543.1"/>
    </source>
</evidence>
<evidence type="ECO:0000256" key="2">
    <source>
        <dbReference type="ARBA" id="ARBA00004998"/>
    </source>
</evidence>
<dbReference type="PANTHER" id="PTHR11986:SF18">
    <property type="entry name" value="ORNITHINE AMINOTRANSFERASE, MITOCHONDRIAL"/>
    <property type="match status" value="1"/>
</dbReference>
<name>A0A9Q8WBE0_9PEZI</name>
<dbReference type="Pfam" id="PF00202">
    <property type="entry name" value="Aminotran_3"/>
    <property type="match status" value="1"/>
</dbReference>
<feature type="compositionally biased region" description="Polar residues" evidence="9">
    <location>
        <begin position="307"/>
        <end position="318"/>
    </location>
</feature>
<comment type="similarity">
    <text evidence="3">Belongs to the class-III pyridoxal-phosphate-dependent aminotransferase family.</text>
</comment>
<dbReference type="InterPro" id="IPR050103">
    <property type="entry name" value="Class-III_PLP-dep_AT"/>
</dbReference>
<keyword evidence="7" id="KW-0663">Pyridoxal phosphate</keyword>
<feature type="region of interest" description="Disordered" evidence="9">
    <location>
        <begin position="297"/>
        <end position="318"/>
    </location>
</feature>
<dbReference type="PANTHER" id="PTHR11986">
    <property type="entry name" value="AMINOTRANSFERASE CLASS III"/>
    <property type="match status" value="1"/>
</dbReference>
<keyword evidence="6" id="KW-0808">Transferase</keyword>
<dbReference type="CDD" id="cd00610">
    <property type="entry name" value="OAT_like"/>
    <property type="match status" value="1"/>
</dbReference>
<dbReference type="InterPro" id="IPR005814">
    <property type="entry name" value="Aminotrans_3"/>
</dbReference>
<dbReference type="GO" id="GO:0004587">
    <property type="term" value="F:ornithine aminotransferase activity"/>
    <property type="evidence" value="ECO:0007669"/>
    <property type="project" value="UniProtKB-EC"/>
</dbReference>
<evidence type="ECO:0000256" key="1">
    <source>
        <dbReference type="ARBA" id="ARBA00001933"/>
    </source>
</evidence>
<reference evidence="10" key="1">
    <citation type="journal article" date="2021" name="Mol. Plant Microbe Interact.">
        <title>Complete Genome Sequence of the Plant-Pathogenic Fungus Colletotrichum lupini.</title>
        <authorList>
            <person name="Baroncelli R."/>
            <person name="Pensec F."/>
            <person name="Da Lio D."/>
            <person name="Boufleur T."/>
            <person name="Vicente I."/>
            <person name="Sarrocco S."/>
            <person name="Picot A."/>
            <person name="Baraldi E."/>
            <person name="Sukno S."/>
            <person name="Thon M."/>
            <person name="Le Floch G."/>
        </authorList>
    </citation>
    <scope>NUCLEOTIDE SEQUENCE</scope>
    <source>
        <strain evidence="10">IMI 504893</strain>
    </source>
</reference>
<dbReference type="GO" id="GO:0030170">
    <property type="term" value="F:pyridoxal phosphate binding"/>
    <property type="evidence" value="ECO:0007669"/>
    <property type="project" value="InterPro"/>
</dbReference>
<dbReference type="FunFam" id="3.90.1150.10:FF:000152">
    <property type="entry name" value="Ornithine aminotransferase"/>
    <property type="match status" value="1"/>
</dbReference>
<dbReference type="InterPro" id="IPR015421">
    <property type="entry name" value="PyrdxlP-dep_Trfase_major"/>
</dbReference>
<dbReference type="KEGG" id="clup:CLUP02_03011"/>
<dbReference type="GeneID" id="73337049"/>
<dbReference type="EMBL" id="CP019474">
    <property type="protein sequence ID" value="UQC77543.1"/>
    <property type="molecule type" value="Genomic_DNA"/>
</dbReference>
<dbReference type="GO" id="GO:0019544">
    <property type="term" value="P:L-arginine catabolic process to L-glutamate"/>
    <property type="evidence" value="ECO:0007669"/>
    <property type="project" value="TreeGrafter"/>
</dbReference>
<dbReference type="GO" id="GO:0010121">
    <property type="term" value="P:L-arginine catabolic process to proline via ornithine"/>
    <property type="evidence" value="ECO:0007669"/>
    <property type="project" value="TreeGrafter"/>
</dbReference>
<proteinExistence type="inferred from homology"/>
<dbReference type="InterPro" id="IPR015424">
    <property type="entry name" value="PyrdxlP-dep_Trfase"/>
</dbReference>
<comment type="cofactor">
    <cofactor evidence="1">
        <name>pyridoxal 5'-phosphate</name>
        <dbReference type="ChEBI" id="CHEBI:597326"/>
    </cofactor>
</comment>
<dbReference type="EC" id="2.6.1.13" evidence="4"/>
<dbReference type="SUPFAM" id="SSF53383">
    <property type="entry name" value="PLP-dependent transferases"/>
    <property type="match status" value="1"/>
</dbReference>
<dbReference type="InterPro" id="IPR010164">
    <property type="entry name" value="Orn_aminotrans"/>
</dbReference>
<keyword evidence="11" id="KW-1185">Reference proteome</keyword>
<evidence type="ECO:0000256" key="6">
    <source>
        <dbReference type="ARBA" id="ARBA00022679"/>
    </source>
</evidence>
<evidence type="ECO:0000256" key="3">
    <source>
        <dbReference type="ARBA" id="ARBA00008954"/>
    </source>
</evidence>
<dbReference type="GO" id="GO:0005737">
    <property type="term" value="C:cytoplasm"/>
    <property type="evidence" value="ECO:0007669"/>
    <property type="project" value="TreeGrafter"/>
</dbReference>
<evidence type="ECO:0000256" key="8">
    <source>
        <dbReference type="ARBA" id="ARBA00030587"/>
    </source>
</evidence>
<evidence type="ECO:0000256" key="5">
    <source>
        <dbReference type="ARBA" id="ARBA00022576"/>
    </source>
</evidence>
<evidence type="ECO:0000256" key="4">
    <source>
        <dbReference type="ARBA" id="ARBA00012924"/>
    </source>
</evidence>
<comment type="pathway">
    <text evidence="2">Amino-acid biosynthesis; L-proline biosynthesis; L-glutamate 5-semialdehyde from L-ornithine: step 1/1.</text>
</comment>
<evidence type="ECO:0000256" key="7">
    <source>
        <dbReference type="ARBA" id="ARBA00022898"/>
    </source>
</evidence>
<dbReference type="Gene3D" id="3.40.640.10">
    <property type="entry name" value="Type I PLP-dependent aspartate aminotransferase-like (Major domain)"/>
    <property type="match status" value="1"/>
</dbReference>
<organism evidence="10 11">
    <name type="scientific">Colletotrichum lupini</name>
    <dbReference type="NCBI Taxonomy" id="145971"/>
    <lineage>
        <taxon>Eukaryota</taxon>
        <taxon>Fungi</taxon>
        <taxon>Dikarya</taxon>
        <taxon>Ascomycota</taxon>
        <taxon>Pezizomycotina</taxon>
        <taxon>Sordariomycetes</taxon>
        <taxon>Hypocreomycetidae</taxon>
        <taxon>Glomerellales</taxon>
        <taxon>Glomerellaceae</taxon>
        <taxon>Colletotrichum</taxon>
        <taxon>Colletotrichum acutatum species complex</taxon>
    </lineage>
</organism>
<evidence type="ECO:0000256" key="9">
    <source>
        <dbReference type="SAM" id="MobiDB-lite"/>
    </source>
</evidence>
<gene>
    <name evidence="10" type="ORF">CLUP02_03011</name>
</gene>
<dbReference type="Proteomes" id="UP000830671">
    <property type="component" value="Chromosome 2"/>
</dbReference>
<dbReference type="InterPro" id="IPR015422">
    <property type="entry name" value="PyrdxlP-dep_Trfase_small"/>
</dbReference>
<dbReference type="InterPro" id="IPR049704">
    <property type="entry name" value="Aminotrans_3_PPA_site"/>
</dbReference>
<dbReference type="RefSeq" id="XP_049139182.1">
    <property type="nucleotide sequence ID" value="XM_049282039.1"/>
</dbReference>
<dbReference type="Gene3D" id="3.90.1150.10">
    <property type="entry name" value="Aspartate Aminotransferase, domain 1"/>
    <property type="match status" value="1"/>
</dbReference>
<dbReference type="FunFam" id="3.40.640.10:FF:000011">
    <property type="entry name" value="Ornithine aminotransferase"/>
    <property type="match status" value="1"/>
</dbReference>